<dbReference type="SMART" id="SM00360">
    <property type="entry name" value="RRM"/>
    <property type="match status" value="3"/>
</dbReference>
<feature type="region of interest" description="Disordered" evidence="2">
    <location>
        <begin position="323"/>
        <end position="343"/>
    </location>
</feature>
<proteinExistence type="predicted"/>
<feature type="domain" description="RRM" evidence="3">
    <location>
        <begin position="157"/>
        <end position="234"/>
    </location>
</feature>
<dbReference type="InterPro" id="IPR000504">
    <property type="entry name" value="RRM_dom"/>
</dbReference>
<dbReference type="InterPro" id="IPR035979">
    <property type="entry name" value="RBD_domain_sf"/>
</dbReference>
<dbReference type="Gene3D" id="3.30.70.330">
    <property type="match status" value="2"/>
</dbReference>
<accession>A0A183BCZ0</accession>
<protein>
    <submittedName>
        <fullName evidence="4">RRM domain-containing protein</fullName>
    </submittedName>
</protein>
<dbReference type="PROSITE" id="PS50102">
    <property type="entry name" value="RRM"/>
    <property type="match status" value="1"/>
</dbReference>
<dbReference type="SUPFAM" id="SSF54928">
    <property type="entry name" value="RNA-binding domain, RBD"/>
    <property type="match status" value="2"/>
</dbReference>
<dbReference type="WBParaSite" id="ECPE_0001711901-mRNA-1">
    <property type="protein sequence ID" value="ECPE_0001711901-mRNA-1"/>
    <property type="gene ID" value="ECPE_0001711901"/>
</dbReference>
<sequence>LPTSGQKVSAKRKKNPCDQDSGVKRCKIKGEQATVVAQRDNGGKETANIEETDDLKVLEEIIKRIKHRNECTVRISGLPLRCDPSSLSDLAPEAKAYRVPWNPHIHGSEGIAFLEFGSKALAVSCQLKLNQSQFLNKTIVAEIGRFLSEDIATYDCKKLAVYGLHYKTRTAELARRFPSATAIQLRPLRRRSDRRKPELAFLTFSTVEDALKAFDSRQGCIIRKRKLSLLWARAKLSEKNDSLERNKYLLVSGIKSSVSEADIQSVFPQASSVKINRLTGEAWLKYDLEEDCILDHQNARGVMLKGRKLKVFMRKTKTHTKSLETATEYGSSLEDKSKFPDRK</sequence>
<dbReference type="InterPro" id="IPR012677">
    <property type="entry name" value="Nucleotide-bd_a/b_plait_sf"/>
</dbReference>
<feature type="compositionally biased region" description="Basic and acidic residues" evidence="2">
    <location>
        <begin position="333"/>
        <end position="343"/>
    </location>
</feature>
<feature type="region of interest" description="Disordered" evidence="2">
    <location>
        <begin position="1"/>
        <end position="22"/>
    </location>
</feature>
<evidence type="ECO:0000256" key="1">
    <source>
        <dbReference type="PROSITE-ProRule" id="PRU00176"/>
    </source>
</evidence>
<dbReference type="AlphaFoldDB" id="A0A183BCZ0"/>
<dbReference type="GO" id="GO:0003723">
    <property type="term" value="F:RNA binding"/>
    <property type="evidence" value="ECO:0007669"/>
    <property type="project" value="UniProtKB-UniRule"/>
</dbReference>
<dbReference type="CDD" id="cd00590">
    <property type="entry name" value="RRM_SF"/>
    <property type="match status" value="2"/>
</dbReference>
<evidence type="ECO:0000313" key="4">
    <source>
        <dbReference type="WBParaSite" id="ECPE_0001711901-mRNA-1"/>
    </source>
</evidence>
<name>A0A183BCZ0_9TREM</name>
<keyword evidence="1" id="KW-0694">RNA-binding</keyword>
<evidence type="ECO:0000259" key="3">
    <source>
        <dbReference type="PROSITE" id="PS50102"/>
    </source>
</evidence>
<evidence type="ECO:0000256" key="2">
    <source>
        <dbReference type="SAM" id="MobiDB-lite"/>
    </source>
</evidence>
<reference evidence="4" key="1">
    <citation type="submission" date="2016-06" db="UniProtKB">
        <authorList>
            <consortium name="WormBaseParasite"/>
        </authorList>
    </citation>
    <scope>IDENTIFICATION</scope>
</reference>
<organism evidence="4">
    <name type="scientific">Echinostoma caproni</name>
    <dbReference type="NCBI Taxonomy" id="27848"/>
    <lineage>
        <taxon>Eukaryota</taxon>
        <taxon>Metazoa</taxon>
        <taxon>Spiralia</taxon>
        <taxon>Lophotrochozoa</taxon>
        <taxon>Platyhelminthes</taxon>
        <taxon>Trematoda</taxon>
        <taxon>Digenea</taxon>
        <taxon>Plagiorchiida</taxon>
        <taxon>Echinostomata</taxon>
        <taxon>Echinostomatoidea</taxon>
        <taxon>Echinostomatidae</taxon>
        <taxon>Echinostoma</taxon>
    </lineage>
</organism>